<reference evidence="8 9" key="1">
    <citation type="submission" date="2014-06" db="EMBL/GenBank/DDBJ databases">
        <authorList>
            <person name="Teng J.L."/>
            <person name="Huang Y."/>
            <person name="Tse H."/>
            <person name="Lau S.K."/>
            <person name="Woo P.C."/>
        </authorList>
    </citation>
    <scope>NUCLEOTIDE SEQUENCE [LARGE SCALE GENOMIC DNA]</scope>
    <source>
        <strain evidence="8 9">HKU4</strain>
    </source>
</reference>
<dbReference type="AlphaFoldDB" id="A0A0A0DJ55"/>
<keyword evidence="1" id="KW-0134">Cell wall</keyword>
<dbReference type="STRING" id="176090.SSIN_0130"/>
<keyword evidence="3" id="KW-0732">Signal</keyword>
<gene>
    <name evidence="8" type="ORF">SSIN_0130</name>
</gene>
<feature type="domain" description="Gram-positive cocci surface proteins LPxTG" evidence="7">
    <location>
        <begin position="816"/>
        <end position="846"/>
    </location>
</feature>
<feature type="region of interest" description="Disordered" evidence="5">
    <location>
        <begin position="781"/>
        <end position="816"/>
    </location>
</feature>
<feature type="transmembrane region" description="Helical" evidence="6">
    <location>
        <begin position="824"/>
        <end position="842"/>
    </location>
</feature>
<dbReference type="EMBL" id="JPEN01000015">
    <property type="protein sequence ID" value="KGM38065.1"/>
    <property type="molecule type" value="Genomic_DNA"/>
</dbReference>
<dbReference type="SUPFAM" id="SSF49478">
    <property type="entry name" value="Cna protein B-type domain"/>
    <property type="match status" value="8"/>
</dbReference>
<keyword evidence="4" id="KW-0572">Peptidoglycan-anchor</keyword>
<keyword evidence="6" id="KW-0472">Membrane</keyword>
<evidence type="ECO:0000256" key="2">
    <source>
        <dbReference type="ARBA" id="ARBA00022525"/>
    </source>
</evidence>
<dbReference type="Pfam" id="PF05738">
    <property type="entry name" value="Cna_B"/>
    <property type="match status" value="8"/>
</dbReference>
<dbReference type="InterPro" id="IPR019931">
    <property type="entry name" value="LPXTG_anchor"/>
</dbReference>
<dbReference type="PROSITE" id="PS50847">
    <property type="entry name" value="GRAM_POS_ANCHORING"/>
    <property type="match status" value="1"/>
</dbReference>
<dbReference type="NCBIfam" id="TIGR01167">
    <property type="entry name" value="LPXTG_anchor"/>
    <property type="match status" value="1"/>
</dbReference>
<keyword evidence="6" id="KW-0812">Transmembrane</keyword>
<keyword evidence="9" id="KW-1185">Reference proteome</keyword>
<evidence type="ECO:0000256" key="6">
    <source>
        <dbReference type="SAM" id="Phobius"/>
    </source>
</evidence>
<keyword evidence="6" id="KW-1133">Transmembrane helix</keyword>
<dbReference type="InterPro" id="IPR008454">
    <property type="entry name" value="Collagen-bd_Cna-like_B-typ_dom"/>
</dbReference>
<dbReference type="eggNOG" id="COG4932">
    <property type="taxonomic scope" value="Bacteria"/>
</dbReference>
<proteinExistence type="predicted"/>
<dbReference type="Proteomes" id="UP000030019">
    <property type="component" value="Unassembled WGS sequence"/>
</dbReference>
<keyword evidence="2" id="KW-0964">Secreted</keyword>
<name>A0A0A0DJ55_9STRE</name>
<evidence type="ECO:0000256" key="4">
    <source>
        <dbReference type="ARBA" id="ARBA00023088"/>
    </source>
</evidence>
<evidence type="ECO:0000256" key="1">
    <source>
        <dbReference type="ARBA" id="ARBA00022512"/>
    </source>
</evidence>
<accession>A0A0A0DJ55</accession>
<evidence type="ECO:0000256" key="5">
    <source>
        <dbReference type="SAM" id="MobiDB-lite"/>
    </source>
</evidence>
<keyword evidence="8" id="KW-0560">Oxidoreductase</keyword>
<protein>
    <submittedName>
        <fullName evidence="8">Alcohol dehydrogenase</fullName>
        <ecNumber evidence="8">1.1.1.1</ecNumber>
    </submittedName>
</protein>
<organism evidence="8 9">
    <name type="scientific">Streptococcus sinensis</name>
    <dbReference type="NCBI Taxonomy" id="176090"/>
    <lineage>
        <taxon>Bacteria</taxon>
        <taxon>Bacillati</taxon>
        <taxon>Bacillota</taxon>
        <taxon>Bacilli</taxon>
        <taxon>Lactobacillales</taxon>
        <taxon>Streptococcaceae</taxon>
        <taxon>Streptococcus</taxon>
    </lineage>
</organism>
<dbReference type="CDD" id="cd00222">
    <property type="entry name" value="CollagenBindB"/>
    <property type="match status" value="8"/>
</dbReference>
<sequence length="846" mass="92846">MTEEAVDGYIPEITADTATSFTIKNTHDLATVSVEGTKTWEDGNNQDGKRPDKIKVLLNKTVDGVTTKVAEQEVTKDNWTYEFKNLPKYEGGKEITYSIDEEPVEGYKKDIDGYNLKNSYNPGTVSVEGTKTWDDGNNQDGKRPDKIKVFLNKTVDGVTTKVAEQEVTAADWSYKFTDLPKYEGGKEITYSIDEEPVEGYKKDIDGYNLKNSYKPAKTEVSVRKVWNDSDNQDGKRPSSITVKLLADGKDTGKTLELSEATGWAGSFTELDAQKGGKAIDYKVVEATSITGYTTEVTGDAATGFTITNRYSPETVDIKATKNWDDANNQDGKRPTKITINLLADGEKVDSKDVQASADGTWTAEFKGKAKYKNGKEIKYTVTEETVAEYETTINDFNIINKYLPKAIEYKVTKVWKDANNQDGKRPDSVTVQLYKSVNGSEPTAVAGQTLTLTAAGATDANTWVASFTNLPQFENGQEIVYSVKEVNVPEGYEASVSGQVVTNSHDPETIVISGTKVWDDNENQDGKRTTSVKIQVLHDGQVVDEIEVSAATGWAFESKALPKYKDGKEIAYEVKEVAVASYETEITKTKDGKYTVTNKLTPEKITVGGQKTWNDANNRDGKRPGSITVKLLANGKPTDKTATASESTGWKYEFTKLDRYQAGKEITYTVEEVAVPEGYKSVPNGMNVTNNYEPKPTHVQGTKTWDDANNQDGIRPSSIQVKLLADGQDTGLIATASESTGWKYHFEGLAKNQNGKEIKYTVQEVNVPKGYTSTVDGYNITNVHTPEVPPTTPPTTPPSKPEEPQTPGKPKKKNILPSTGTVENFFLCLLGLGTLGGALYLGKKKA</sequence>
<dbReference type="EC" id="1.1.1.1" evidence="8"/>
<evidence type="ECO:0000256" key="3">
    <source>
        <dbReference type="ARBA" id="ARBA00022729"/>
    </source>
</evidence>
<evidence type="ECO:0000313" key="9">
    <source>
        <dbReference type="Proteomes" id="UP000030019"/>
    </source>
</evidence>
<dbReference type="GO" id="GO:0004022">
    <property type="term" value="F:alcohol dehydrogenase (NAD+) activity"/>
    <property type="evidence" value="ECO:0007669"/>
    <property type="project" value="UniProtKB-EC"/>
</dbReference>
<comment type="caution">
    <text evidence="8">The sequence shown here is derived from an EMBL/GenBank/DDBJ whole genome shotgun (WGS) entry which is preliminary data.</text>
</comment>
<evidence type="ECO:0000259" key="7">
    <source>
        <dbReference type="PROSITE" id="PS50847"/>
    </source>
</evidence>
<dbReference type="PATRIC" id="fig|176090.4.peg.130"/>
<dbReference type="Gene3D" id="2.60.40.1140">
    <property type="entry name" value="Collagen-binding surface protein Cna, B-type domain"/>
    <property type="match status" value="8"/>
</dbReference>
<feature type="compositionally biased region" description="Pro residues" evidence="5">
    <location>
        <begin position="787"/>
        <end position="799"/>
    </location>
</feature>
<evidence type="ECO:0000313" key="8">
    <source>
        <dbReference type="EMBL" id="KGM38065.1"/>
    </source>
</evidence>